<proteinExistence type="predicted"/>
<dbReference type="SUPFAM" id="SSF57501">
    <property type="entry name" value="Cystine-knot cytokines"/>
    <property type="match status" value="1"/>
</dbReference>
<dbReference type="PANTHER" id="PTHR33995">
    <property type="entry name" value="PROTEIN CBG18546"/>
    <property type="match status" value="1"/>
</dbReference>
<evidence type="ECO:0000313" key="1">
    <source>
        <dbReference type="EMBL" id="KAJ1346932.1"/>
    </source>
</evidence>
<dbReference type="PANTHER" id="PTHR33995:SF13">
    <property type="entry name" value="CTCK DOMAIN-CONTAINING PROTEIN"/>
    <property type="match status" value="1"/>
</dbReference>
<name>A0AAD5QD24_PARTN</name>
<protein>
    <submittedName>
        <fullName evidence="1">Uncharacterized protein</fullName>
    </submittedName>
</protein>
<keyword evidence="2" id="KW-1185">Reference proteome</keyword>
<reference evidence="1" key="1">
    <citation type="submission" date="2021-06" db="EMBL/GenBank/DDBJ databases">
        <title>Parelaphostrongylus tenuis whole genome reference sequence.</title>
        <authorList>
            <person name="Garwood T.J."/>
            <person name="Larsen P.A."/>
            <person name="Fountain-Jones N.M."/>
            <person name="Garbe J.R."/>
            <person name="Macchietto M.G."/>
            <person name="Kania S.A."/>
            <person name="Gerhold R.W."/>
            <person name="Richards J.E."/>
            <person name="Wolf T.M."/>
        </authorList>
    </citation>
    <scope>NUCLEOTIDE SEQUENCE</scope>
    <source>
        <strain evidence="1">MNPRO001-30</strain>
        <tissue evidence="1">Meninges</tissue>
    </source>
</reference>
<dbReference type="AlphaFoldDB" id="A0AAD5QD24"/>
<accession>A0AAD5QD24</accession>
<comment type="caution">
    <text evidence="1">The sequence shown here is derived from an EMBL/GenBank/DDBJ whole genome shotgun (WGS) entry which is preliminary data.</text>
</comment>
<dbReference type="Proteomes" id="UP001196413">
    <property type="component" value="Unassembled WGS sequence"/>
</dbReference>
<evidence type="ECO:0000313" key="2">
    <source>
        <dbReference type="Proteomes" id="UP001196413"/>
    </source>
</evidence>
<sequence>MSLSIQDGWRTWMAFIQYCFLLMTSLFIHPDCPNHLAMALTSDEMEEVAGGSESESLNNSIYTSSDNFMEMDDDGSVNSTNQSVRYEFKAFHLRRYAHKKPAKCRKFSLREKYKLLEQLGGRNQRYMAETPEEASRSFVHTLSSPVLMKHADVAQENEYTPYCNKECEKIRVMLENALEQRQPKRRLWTAASLSQAQNNDMDYAEVVRDFSSIGNCSLDTFIPLGECTDRSKVIDSQGYELCSTCQGAHLLSENCFPSFIKSALCNEREIGCIFDYAGTPHGRCREEPLTLTVLRNHGSSECEDWLSYEIQIPIACQCFLSAHSWLRPTPRKKL</sequence>
<dbReference type="EMBL" id="JAHQIW010000241">
    <property type="protein sequence ID" value="KAJ1346932.1"/>
    <property type="molecule type" value="Genomic_DNA"/>
</dbReference>
<gene>
    <name evidence="1" type="ORF">KIN20_001860</name>
</gene>
<dbReference type="InterPro" id="IPR029034">
    <property type="entry name" value="Cystine-knot_cytokine"/>
</dbReference>
<organism evidence="1 2">
    <name type="scientific">Parelaphostrongylus tenuis</name>
    <name type="common">Meningeal worm</name>
    <dbReference type="NCBI Taxonomy" id="148309"/>
    <lineage>
        <taxon>Eukaryota</taxon>
        <taxon>Metazoa</taxon>
        <taxon>Ecdysozoa</taxon>
        <taxon>Nematoda</taxon>
        <taxon>Chromadorea</taxon>
        <taxon>Rhabditida</taxon>
        <taxon>Rhabditina</taxon>
        <taxon>Rhabditomorpha</taxon>
        <taxon>Strongyloidea</taxon>
        <taxon>Metastrongylidae</taxon>
        <taxon>Parelaphostrongylus</taxon>
    </lineage>
</organism>